<dbReference type="Pfam" id="PF26650">
    <property type="entry name" value="DUF8215"/>
    <property type="match status" value="1"/>
</dbReference>
<evidence type="ECO:0000256" key="1">
    <source>
        <dbReference type="SAM" id="Phobius"/>
    </source>
</evidence>
<feature type="transmembrane region" description="Helical" evidence="1">
    <location>
        <begin position="20"/>
        <end position="39"/>
    </location>
</feature>
<name>M0G7S1_HALPT</name>
<keyword evidence="1" id="KW-0472">Membrane</keyword>
<dbReference type="AlphaFoldDB" id="M0G7S1"/>
<feature type="transmembrane region" description="Helical" evidence="1">
    <location>
        <begin position="45"/>
        <end position="67"/>
    </location>
</feature>
<dbReference type="InterPro" id="IPR058528">
    <property type="entry name" value="DUF8215"/>
</dbReference>
<proteinExistence type="predicted"/>
<evidence type="ECO:0000259" key="2">
    <source>
        <dbReference type="Pfam" id="PF26650"/>
    </source>
</evidence>
<dbReference type="Proteomes" id="UP000011559">
    <property type="component" value="Unassembled WGS sequence"/>
</dbReference>
<feature type="transmembrane region" description="Helical" evidence="1">
    <location>
        <begin position="111"/>
        <end position="135"/>
    </location>
</feature>
<feature type="transmembrane region" description="Helical" evidence="1">
    <location>
        <begin position="88"/>
        <end position="105"/>
    </location>
</feature>
<feature type="domain" description="DUF8215" evidence="2">
    <location>
        <begin position="11"/>
        <end position="134"/>
    </location>
</feature>
<dbReference type="EMBL" id="AOLG01000046">
    <property type="protein sequence ID" value="ELZ67542.1"/>
    <property type="molecule type" value="Genomic_DNA"/>
</dbReference>
<evidence type="ECO:0000313" key="3">
    <source>
        <dbReference type="EMBL" id="ELZ67542.1"/>
    </source>
</evidence>
<gene>
    <name evidence="3" type="ORF">C457_11882</name>
</gene>
<evidence type="ECO:0000313" key="4">
    <source>
        <dbReference type="Proteomes" id="UP000011559"/>
    </source>
</evidence>
<protein>
    <recommendedName>
        <fullName evidence="2">DUF8215 domain-containing protein</fullName>
    </recommendedName>
</protein>
<keyword evidence="1" id="KW-1133">Transmembrane helix</keyword>
<organism evidence="3 4">
    <name type="scientific">Haloferax prahovense (strain DSM 18310 / JCM 13924 / TL6)</name>
    <dbReference type="NCBI Taxonomy" id="1227461"/>
    <lineage>
        <taxon>Archaea</taxon>
        <taxon>Methanobacteriati</taxon>
        <taxon>Methanobacteriota</taxon>
        <taxon>Stenosarchaea group</taxon>
        <taxon>Halobacteria</taxon>
        <taxon>Halobacteriales</taxon>
        <taxon>Haloferacaceae</taxon>
        <taxon>Haloferax</taxon>
    </lineage>
</organism>
<comment type="caution">
    <text evidence="3">The sequence shown here is derived from an EMBL/GenBank/DDBJ whole genome shotgun (WGS) entry which is preliminary data.</text>
</comment>
<keyword evidence="4" id="KW-1185">Reference proteome</keyword>
<reference evidence="3 4" key="1">
    <citation type="journal article" date="2014" name="PLoS Genet.">
        <title>Phylogenetically driven sequencing of extremely halophilic archaea reveals strategies for static and dynamic osmo-response.</title>
        <authorList>
            <person name="Becker E.A."/>
            <person name="Seitzer P.M."/>
            <person name="Tritt A."/>
            <person name="Larsen D."/>
            <person name="Krusor M."/>
            <person name="Yao A.I."/>
            <person name="Wu D."/>
            <person name="Madern D."/>
            <person name="Eisen J.A."/>
            <person name="Darling A.E."/>
            <person name="Facciotti M.T."/>
        </authorList>
    </citation>
    <scope>NUCLEOTIDE SEQUENCE [LARGE SCALE GENOMIC DNA]</scope>
    <source>
        <strain evidence="4">DSM 18310 / JCM 13924 / TL6</strain>
    </source>
</reference>
<keyword evidence="1" id="KW-0812">Transmembrane</keyword>
<accession>M0G7S1</accession>
<sequence>MIRRGLSEATRRVDRWLDQVFFAAWEVSVLAIPTLWLLLFATPRAAVSLSGLTALAVSAVAVGTFRGGYVGTGSWPRPGHLPTLPIRSAYYSLVVGGTALLGAFAQTELGAFWPGIVVPAVVGVSALALVPVVLVGTERVARLTI</sequence>
<dbReference type="PATRIC" id="fig|1227461.3.peg.2314"/>